<dbReference type="Gene3D" id="1.20.58.340">
    <property type="entry name" value="Magnesium transport protein CorA, transmembrane region"/>
    <property type="match status" value="2"/>
</dbReference>
<evidence type="ECO:0000256" key="8">
    <source>
        <dbReference type="ARBA" id="ARBA00023065"/>
    </source>
</evidence>
<evidence type="ECO:0000256" key="9">
    <source>
        <dbReference type="ARBA" id="ARBA00023136"/>
    </source>
</evidence>
<dbReference type="AlphaFoldDB" id="A0A225MGS6"/>
<keyword evidence="5 13" id="KW-0812">Transmembrane</keyword>
<dbReference type="SUPFAM" id="SSF144083">
    <property type="entry name" value="Magnesium transport protein CorA, transmembrane region"/>
    <property type="match status" value="1"/>
</dbReference>
<evidence type="ECO:0000256" key="7">
    <source>
        <dbReference type="ARBA" id="ARBA00022989"/>
    </source>
</evidence>
<dbReference type="InterPro" id="IPR045861">
    <property type="entry name" value="CorA_cytoplasmic_dom"/>
</dbReference>
<keyword evidence="4" id="KW-1003">Cell membrane</keyword>
<keyword evidence="15" id="KW-1185">Reference proteome</keyword>
<reference evidence="15" key="1">
    <citation type="submission" date="2017-06" db="EMBL/GenBank/DDBJ databases">
        <title>Herbaspirillum phytohormonus sp. nov., isolated from the root nodule of Robinia pseudoacacia in lead-zinc mine.</title>
        <authorList>
            <person name="Fan M."/>
            <person name="Lin Y."/>
        </authorList>
    </citation>
    <scope>NUCLEOTIDE SEQUENCE [LARGE SCALE GENOMIC DNA]</scope>
    <source>
        <strain evidence="15">SC-089</strain>
    </source>
</reference>
<dbReference type="InterPro" id="IPR002523">
    <property type="entry name" value="MgTranspt_CorA/ZnTranspt_ZntB"/>
</dbReference>
<evidence type="ECO:0000256" key="4">
    <source>
        <dbReference type="ARBA" id="ARBA00022475"/>
    </source>
</evidence>
<evidence type="ECO:0000256" key="6">
    <source>
        <dbReference type="ARBA" id="ARBA00022842"/>
    </source>
</evidence>
<dbReference type="GO" id="GO:0000287">
    <property type="term" value="F:magnesium ion binding"/>
    <property type="evidence" value="ECO:0007669"/>
    <property type="project" value="TreeGrafter"/>
</dbReference>
<dbReference type="PANTHER" id="PTHR46494">
    <property type="entry name" value="CORA FAMILY METAL ION TRANSPORTER (EUROFUNG)"/>
    <property type="match status" value="1"/>
</dbReference>
<keyword evidence="8" id="KW-0406">Ion transport</keyword>
<dbReference type="EMBL" id="NJIH01000005">
    <property type="protein sequence ID" value="OWT60576.1"/>
    <property type="molecule type" value="Genomic_DNA"/>
</dbReference>
<dbReference type="OrthoDB" id="9803416at2"/>
<evidence type="ECO:0000313" key="14">
    <source>
        <dbReference type="EMBL" id="OWT60576.1"/>
    </source>
</evidence>
<comment type="subcellular location">
    <subcellularLocation>
        <location evidence="1">Cell membrane</location>
        <topology evidence="1">Multi-pass membrane protein</topology>
    </subcellularLocation>
</comment>
<keyword evidence="6" id="KW-0460">Magnesium</keyword>
<sequence length="355" mass="39342">MSSDPAAIEASPTEAGASPGPRPDSPAAGAQGEPSVVASMLYRKGHKPQEIPVNQIARHIDPGHNLIWVGLKSPEPALIEQIGAQLGFSSKTIEEINETHRRPKVMEYTGLTQVVAITVEVDTMRPTFGETQIIIGKGFLLTVRRSAQASHTKLRELLENSPEMLDRGSDYVASMLLDLLADRYVAASAKIEAGVEAVEKKFLLRGFQDSDVRRVYQYRRDLLRIHVAISPLVEICRRLSRVESNNIDQNCRGYFGEVADRVQRVDELLSSLREALAFAFEASIMIGQSQQTDITKKLASWAAILAVPTAVAGVYGMNFKDMPELSWTFGYPLIMGLTAAACAILYWRFRKNRWL</sequence>
<proteinExistence type="inferred from homology"/>
<dbReference type="GO" id="GO:0050897">
    <property type="term" value="F:cobalt ion binding"/>
    <property type="evidence" value="ECO:0007669"/>
    <property type="project" value="TreeGrafter"/>
</dbReference>
<comment type="caution">
    <text evidence="14">The sequence shown here is derived from an EMBL/GenBank/DDBJ whole genome shotgun (WGS) entry which is preliminary data.</text>
</comment>
<feature type="region of interest" description="Disordered" evidence="12">
    <location>
        <begin position="1"/>
        <end position="33"/>
    </location>
</feature>
<dbReference type="GO" id="GO:0015095">
    <property type="term" value="F:magnesium ion transmembrane transporter activity"/>
    <property type="evidence" value="ECO:0007669"/>
    <property type="project" value="TreeGrafter"/>
</dbReference>
<feature type="transmembrane region" description="Helical" evidence="13">
    <location>
        <begin position="298"/>
        <end position="317"/>
    </location>
</feature>
<evidence type="ECO:0000256" key="13">
    <source>
        <dbReference type="SAM" id="Phobius"/>
    </source>
</evidence>
<evidence type="ECO:0000256" key="12">
    <source>
        <dbReference type="SAM" id="MobiDB-lite"/>
    </source>
</evidence>
<dbReference type="FunFam" id="1.20.58.340:FF:000004">
    <property type="entry name" value="Magnesium transport protein CorA"/>
    <property type="match status" value="1"/>
</dbReference>
<keyword evidence="7 13" id="KW-1133">Transmembrane helix</keyword>
<protein>
    <submittedName>
        <fullName evidence="14">Magnesium transporter</fullName>
    </submittedName>
</protein>
<dbReference type="CDD" id="cd12830">
    <property type="entry name" value="MtCorA-like"/>
    <property type="match status" value="1"/>
</dbReference>
<keyword evidence="3" id="KW-0813">Transport</keyword>
<evidence type="ECO:0000256" key="2">
    <source>
        <dbReference type="ARBA" id="ARBA00009765"/>
    </source>
</evidence>
<evidence type="ECO:0000256" key="11">
    <source>
        <dbReference type="ARBA" id="ARBA00045497"/>
    </source>
</evidence>
<dbReference type="Proteomes" id="UP000214603">
    <property type="component" value="Unassembled WGS sequence"/>
</dbReference>
<dbReference type="GO" id="GO:0005886">
    <property type="term" value="C:plasma membrane"/>
    <property type="evidence" value="ECO:0007669"/>
    <property type="project" value="UniProtKB-SubCell"/>
</dbReference>
<dbReference type="Gene3D" id="3.30.460.20">
    <property type="entry name" value="CorA soluble domain-like"/>
    <property type="match status" value="1"/>
</dbReference>
<evidence type="ECO:0000256" key="1">
    <source>
        <dbReference type="ARBA" id="ARBA00004651"/>
    </source>
</evidence>
<dbReference type="InterPro" id="IPR045863">
    <property type="entry name" value="CorA_TM1_TM2"/>
</dbReference>
<dbReference type="Pfam" id="PF01544">
    <property type="entry name" value="CorA"/>
    <property type="match status" value="1"/>
</dbReference>
<dbReference type="PANTHER" id="PTHR46494:SF1">
    <property type="entry name" value="CORA FAMILY METAL ION TRANSPORTER (EUROFUNG)"/>
    <property type="match status" value="1"/>
</dbReference>
<comment type="function">
    <text evidence="11">Mediates influx of magnesium ions. Alternates between open and closed states. Activated by low cytoplasmic Mg(2+) levels. Inactive when cytoplasmic Mg(2+) levels are high.</text>
</comment>
<comment type="catalytic activity">
    <reaction evidence="10">
        <text>Mg(2+)(in) = Mg(2+)(out)</text>
        <dbReference type="Rhea" id="RHEA:29827"/>
        <dbReference type="ChEBI" id="CHEBI:18420"/>
    </reaction>
</comment>
<dbReference type="SUPFAM" id="SSF143865">
    <property type="entry name" value="CorA soluble domain-like"/>
    <property type="match status" value="1"/>
</dbReference>
<evidence type="ECO:0000313" key="15">
    <source>
        <dbReference type="Proteomes" id="UP000214603"/>
    </source>
</evidence>
<feature type="transmembrane region" description="Helical" evidence="13">
    <location>
        <begin position="329"/>
        <end position="349"/>
    </location>
</feature>
<gene>
    <name evidence="14" type="ORF">CEY11_10110</name>
</gene>
<evidence type="ECO:0000256" key="3">
    <source>
        <dbReference type="ARBA" id="ARBA00022448"/>
    </source>
</evidence>
<keyword evidence="9 13" id="KW-0472">Membrane</keyword>
<organism evidence="14 15">
    <name type="scientific">Candidimonas nitroreducens</name>
    <dbReference type="NCBI Taxonomy" id="683354"/>
    <lineage>
        <taxon>Bacteria</taxon>
        <taxon>Pseudomonadati</taxon>
        <taxon>Pseudomonadota</taxon>
        <taxon>Betaproteobacteria</taxon>
        <taxon>Burkholderiales</taxon>
        <taxon>Alcaligenaceae</taxon>
        <taxon>Candidimonas</taxon>
    </lineage>
</organism>
<evidence type="ECO:0000256" key="5">
    <source>
        <dbReference type="ARBA" id="ARBA00022692"/>
    </source>
</evidence>
<accession>A0A225MGS6</accession>
<name>A0A225MGS6_9BURK</name>
<comment type="similarity">
    <text evidence="2">Belongs to the CorA metal ion transporter (MIT) (TC 1.A.35) family.</text>
</comment>
<dbReference type="GO" id="GO:0015087">
    <property type="term" value="F:cobalt ion transmembrane transporter activity"/>
    <property type="evidence" value="ECO:0007669"/>
    <property type="project" value="TreeGrafter"/>
</dbReference>
<evidence type="ECO:0000256" key="10">
    <source>
        <dbReference type="ARBA" id="ARBA00034269"/>
    </source>
</evidence>